<dbReference type="OrthoDB" id="9800945at2"/>
<name>A0A0F5LND2_9HYPH</name>
<dbReference type="PATRIC" id="fig|1121477.3.peg.3734"/>
<dbReference type="STRING" id="1121477.SAMN02745223_00393"/>
<dbReference type="RefSeq" id="WP_046135680.1">
    <property type="nucleotide sequence ID" value="NZ_FQVC01000001.1"/>
</dbReference>
<dbReference type="AlphaFoldDB" id="A0A0F5LND2"/>
<reference evidence="2 4" key="1">
    <citation type="submission" date="2015-03" db="EMBL/GenBank/DDBJ databases">
        <authorList>
            <person name="Hassan Y.I."/>
            <person name="Lepp D."/>
            <person name="Zhou T."/>
        </authorList>
    </citation>
    <scope>NUCLEOTIDE SEQUENCE [LARGE SCALE GENOMIC DNA]</scope>
    <source>
        <strain evidence="2 4">DSM 17137</strain>
    </source>
</reference>
<evidence type="ECO:0000313" key="5">
    <source>
        <dbReference type="Proteomes" id="UP000184533"/>
    </source>
</evidence>
<dbReference type="Proteomes" id="UP000184533">
    <property type="component" value="Unassembled WGS sequence"/>
</dbReference>
<sequence>MSDVDYVVERQDGPSSGRYRIALAPGFEAEMTYRKGPDGTLRIDHTGVPPEFGGRGVAARLVNAAIADARAEGFKIVPICSYVVAQFRRHPEWADLRA</sequence>
<dbReference type="PANTHER" id="PTHR31435">
    <property type="entry name" value="PROTEIN NATD1"/>
    <property type="match status" value="1"/>
</dbReference>
<dbReference type="CDD" id="cd04301">
    <property type="entry name" value="NAT_SF"/>
    <property type="match status" value="1"/>
</dbReference>
<dbReference type="PROSITE" id="PS51729">
    <property type="entry name" value="GNAT_YJDJ"/>
    <property type="match status" value="1"/>
</dbReference>
<dbReference type="EMBL" id="FQVC01000001">
    <property type="protein sequence ID" value="SHE44444.1"/>
    <property type="molecule type" value="Genomic_DNA"/>
</dbReference>
<accession>A0A0F5LND2</accession>
<dbReference type="PANTHER" id="PTHR31435:SF9">
    <property type="entry name" value="PROTEIN NATD1"/>
    <property type="match status" value="1"/>
</dbReference>
<evidence type="ECO:0000313" key="4">
    <source>
        <dbReference type="Proteomes" id="UP000033608"/>
    </source>
</evidence>
<evidence type="ECO:0000259" key="1">
    <source>
        <dbReference type="PROSITE" id="PS51729"/>
    </source>
</evidence>
<reference evidence="3 5" key="2">
    <citation type="submission" date="2016-11" db="EMBL/GenBank/DDBJ databases">
        <authorList>
            <person name="Jaros S."/>
            <person name="Januszkiewicz K."/>
            <person name="Wedrychowicz H."/>
        </authorList>
    </citation>
    <scope>NUCLEOTIDE SEQUENCE [LARGE SCALE GENOMIC DNA]</scope>
    <source>
        <strain evidence="3 5">DSM 17137</strain>
    </source>
</reference>
<dbReference type="EMBL" id="LAJF01000087">
    <property type="protein sequence ID" value="KKB83881.1"/>
    <property type="molecule type" value="Genomic_DNA"/>
</dbReference>
<dbReference type="Proteomes" id="UP000033608">
    <property type="component" value="Unassembled WGS sequence"/>
</dbReference>
<dbReference type="InterPro" id="IPR045057">
    <property type="entry name" value="Gcn5-rel_NAT"/>
</dbReference>
<organism evidence="2 4">
    <name type="scientific">Devosia limi DSM 17137</name>
    <dbReference type="NCBI Taxonomy" id="1121477"/>
    <lineage>
        <taxon>Bacteria</taxon>
        <taxon>Pseudomonadati</taxon>
        <taxon>Pseudomonadota</taxon>
        <taxon>Alphaproteobacteria</taxon>
        <taxon>Hyphomicrobiales</taxon>
        <taxon>Devosiaceae</taxon>
        <taxon>Devosia</taxon>
    </lineage>
</organism>
<dbReference type="Gene3D" id="3.40.630.30">
    <property type="match status" value="1"/>
</dbReference>
<keyword evidence="4" id="KW-1185">Reference proteome</keyword>
<evidence type="ECO:0000313" key="2">
    <source>
        <dbReference type="EMBL" id="KKB83881.1"/>
    </source>
</evidence>
<dbReference type="SUPFAM" id="SSF55729">
    <property type="entry name" value="Acyl-CoA N-acyltransferases (Nat)"/>
    <property type="match status" value="1"/>
</dbReference>
<dbReference type="InterPro" id="IPR031165">
    <property type="entry name" value="GNAT_YJDJ"/>
</dbReference>
<gene>
    <name evidence="3" type="ORF">SAMN02745223_00393</name>
    <name evidence="2" type="ORF">VW29_12895</name>
</gene>
<dbReference type="InterPro" id="IPR016181">
    <property type="entry name" value="Acyl_CoA_acyltransferase"/>
</dbReference>
<dbReference type="Pfam" id="PF14542">
    <property type="entry name" value="Acetyltransf_CG"/>
    <property type="match status" value="1"/>
</dbReference>
<protein>
    <recommendedName>
        <fullName evidence="1">N-acetyltransferase domain-containing protein</fullName>
    </recommendedName>
</protein>
<proteinExistence type="predicted"/>
<evidence type="ECO:0000313" key="3">
    <source>
        <dbReference type="EMBL" id="SHE44444.1"/>
    </source>
</evidence>
<feature type="domain" description="N-acetyltransferase" evidence="1">
    <location>
        <begin position="11"/>
        <end position="98"/>
    </location>
</feature>